<keyword evidence="5" id="KW-0227">DNA damage</keyword>
<reference evidence="12" key="1">
    <citation type="submission" date="2017-04" db="EMBL/GenBank/DDBJ databases">
        <authorList>
            <person name="Varghese N."/>
            <person name="Submissions S."/>
        </authorList>
    </citation>
    <scope>NUCLEOTIDE SEQUENCE [LARGE SCALE GENOMIC DNA]</scope>
    <source>
        <strain evidence="12">DSM 19835</strain>
    </source>
</reference>
<dbReference type="STRING" id="188872.SAMN03080602_00474"/>
<feature type="transmembrane region" description="Helical" evidence="9">
    <location>
        <begin position="68"/>
        <end position="86"/>
    </location>
</feature>
<dbReference type="GO" id="GO:0046872">
    <property type="term" value="F:metal ion binding"/>
    <property type="evidence" value="ECO:0007669"/>
    <property type="project" value="UniProtKB-KW"/>
</dbReference>
<dbReference type="OrthoDB" id="635146at2"/>
<dbReference type="Gene3D" id="3.60.10.10">
    <property type="entry name" value="Endonuclease/exonuclease/phosphatase"/>
    <property type="match status" value="1"/>
</dbReference>
<keyword evidence="3" id="KW-0540">Nuclease</keyword>
<protein>
    <submittedName>
        <fullName evidence="11">Metal-dependent hydrolase, endonuclease/exonuclease/phosphatase family</fullName>
    </submittedName>
</protein>
<dbReference type="PANTHER" id="PTHR15822:SF4">
    <property type="entry name" value="TYROSYL-DNA PHOSPHODIESTERASE 2"/>
    <property type="match status" value="1"/>
</dbReference>
<feature type="domain" description="Endonuclease/exonuclease/phosphatase" evidence="10">
    <location>
        <begin position="103"/>
        <end position="332"/>
    </location>
</feature>
<keyword evidence="11" id="KW-0269">Exonuclease</keyword>
<dbReference type="CDD" id="cd09084">
    <property type="entry name" value="EEP-2"/>
    <property type="match status" value="1"/>
</dbReference>
<keyword evidence="9" id="KW-0812">Transmembrane</keyword>
<dbReference type="InterPro" id="IPR005135">
    <property type="entry name" value="Endo/exonuclease/phosphatase"/>
</dbReference>
<dbReference type="GO" id="GO:0004527">
    <property type="term" value="F:exonuclease activity"/>
    <property type="evidence" value="ECO:0007669"/>
    <property type="project" value="UniProtKB-KW"/>
</dbReference>
<evidence type="ECO:0000256" key="7">
    <source>
        <dbReference type="ARBA" id="ARBA00022842"/>
    </source>
</evidence>
<evidence type="ECO:0000313" key="12">
    <source>
        <dbReference type="Proteomes" id="UP000193420"/>
    </source>
</evidence>
<evidence type="ECO:0000256" key="1">
    <source>
        <dbReference type="ARBA" id="ARBA00001936"/>
    </source>
</evidence>
<evidence type="ECO:0000256" key="3">
    <source>
        <dbReference type="ARBA" id="ARBA00022722"/>
    </source>
</evidence>
<feature type="transmembrane region" description="Helical" evidence="9">
    <location>
        <begin position="12"/>
        <end position="31"/>
    </location>
</feature>
<dbReference type="AlphaFoldDB" id="A0A1X7I6Q1"/>
<keyword evidence="4" id="KW-0479">Metal-binding</keyword>
<evidence type="ECO:0000313" key="11">
    <source>
        <dbReference type="EMBL" id="SMG09780.1"/>
    </source>
</evidence>
<proteinExistence type="predicted"/>
<keyword evidence="9" id="KW-1133">Transmembrane helix</keyword>
<evidence type="ECO:0000256" key="6">
    <source>
        <dbReference type="ARBA" id="ARBA00022801"/>
    </source>
</evidence>
<organism evidence="11 12">
    <name type="scientific">Arenibacter troitsensis</name>
    <dbReference type="NCBI Taxonomy" id="188872"/>
    <lineage>
        <taxon>Bacteria</taxon>
        <taxon>Pseudomonadati</taxon>
        <taxon>Bacteroidota</taxon>
        <taxon>Flavobacteriia</taxon>
        <taxon>Flavobacteriales</taxon>
        <taxon>Flavobacteriaceae</taxon>
        <taxon>Arenibacter</taxon>
    </lineage>
</organism>
<dbReference type="Proteomes" id="UP000193420">
    <property type="component" value="Unassembled WGS sequence"/>
</dbReference>
<gene>
    <name evidence="11" type="ORF">SAMN03080602_00474</name>
</gene>
<comment type="cofactor">
    <cofactor evidence="2">
        <name>Mg(2+)</name>
        <dbReference type="ChEBI" id="CHEBI:18420"/>
    </cofactor>
</comment>
<dbReference type="GO" id="GO:0004519">
    <property type="term" value="F:endonuclease activity"/>
    <property type="evidence" value="ECO:0007669"/>
    <property type="project" value="UniProtKB-KW"/>
</dbReference>
<evidence type="ECO:0000256" key="2">
    <source>
        <dbReference type="ARBA" id="ARBA00001946"/>
    </source>
</evidence>
<feature type="transmembrane region" description="Helical" evidence="9">
    <location>
        <begin position="37"/>
        <end position="61"/>
    </location>
</feature>
<evidence type="ECO:0000256" key="9">
    <source>
        <dbReference type="SAM" id="Phobius"/>
    </source>
</evidence>
<keyword evidence="11" id="KW-0255">Endonuclease</keyword>
<comment type="cofactor">
    <cofactor evidence="1">
        <name>Mn(2+)</name>
        <dbReference type="ChEBI" id="CHEBI:29035"/>
    </cofactor>
</comment>
<keyword evidence="7" id="KW-0460">Magnesium</keyword>
<dbReference type="Pfam" id="PF03372">
    <property type="entry name" value="Exo_endo_phos"/>
    <property type="match status" value="1"/>
</dbReference>
<keyword evidence="9" id="KW-0472">Membrane</keyword>
<name>A0A1X7I6Q1_9FLAO</name>
<evidence type="ECO:0000256" key="8">
    <source>
        <dbReference type="ARBA" id="ARBA00023204"/>
    </source>
</evidence>
<evidence type="ECO:0000256" key="5">
    <source>
        <dbReference type="ARBA" id="ARBA00022763"/>
    </source>
</evidence>
<keyword evidence="8" id="KW-0234">DNA repair</keyword>
<dbReference type="PROSITE" id="PS51257">
    <property type="entry name" value="PROKAR_LIPOPROTEIN"/>
    <property type="match status" value="1"/>
</dbReference>
<keyword evidence="12" id="KW-1185">Reference proteome</keyword>
<dbReference type="EMBL" id="FXAO01000001">
    <property type="protein sequence ID" value="SMG09780.1"/>
    <property type="molecule type" value="Genomic_DNA"/>
</dbReference>
<sequence length="344" mass="39964">MKNLNFIDKFLFFINAIFALLLFISCFVPQISVTHFAYFSILSLTVPVLVLFNLLFLTYWLSKRKRQLLLSAFVLVLGYFSLGNFFRFQLAEKEIKEKDLSIMSYNVRGFNKYDLLNDPSAEGRIMDFISSEDPDILCIQEFSRIKDRQLKKMYPFKYITGYKSSERRSIQAIYSKFVIINSGSLDFPDSGNNAIFADIVVKQDTLRLYNLHLESHRVSPSVRRLSNEPKGRLLKRLSKSFAKQGEQAQLVEKHMEDTSYRKIVCGDFNNTQFSNVYKVIKGDMKDSFSEQGTGYGRTFNFRYYPVRIDFILADEAFVIAAHKNFDIKLSDHFPVMASIKMDSN</sequence>
<dbReference type="PANTHER" id="PTHR15822">
    <property type="entry name" value="TRAF AND TNF RECEPTOR-ASSOCIATED PROTEIN"/>
    <property type="match status" value="1"/>
</dbReference>
<dbReference type="InterPro" id="IPR051547">
    <property type="entry name" value="TDP2-like"/>
</dbReference>
<keyword evidence="6 11" id="KW-0378">Hydrolase</keyword>
<dbReference type="GO" id="GO:0006281">
    <property type="term" value="P:DNA repair"/>
    <property type="evidence" value="ECO:0007669"/>
    <property type="project" value="UniProtKB-KW"/>
</dbReference>
<evidence type="ECO:0000259" key="10">
    <source>
        <dbReference type="Pfam" id="PF03372"/>
    </source>
</evidence>
<evidence type="ECO:0000256" key="4">
    <source>
        <dbReference type="ARBA" id="ARBA00022723"/>
    </source>
</evidence>
<accession>A0A1X7I6Q1</accession>
<dbReference type="RefSeq" id="WP_085495788.1">
    <property type="nucleotide sequence ID" value="NZ_FXAO01000001.1"/>
</dbReference>
<dbReference type="SUPFAM" id="SSF56219">
    <property type="entry name" value="DNase I-like"/>
    <property type="match status" value="1"/>
</dbReference>
<dbReference type="InterPro" id="IPR036691">
    <property type="entry name" value="Endo/exonu/phosph_ase_sf"/>
</dbReference>